<keyword evidence="7" id="KW-1185">Reference proteome</keyword>
<keyword evidence="4" id="KW-0325">Glycoprotein</keyword>
<dbReference type="AlphaFoldDB" id="A0AAV9B081"/>
<gene>
    <name evidence="6" type="ORF">QJS04_geneDACA004289</name>
</gene>
<dbReference type="PANTHER" id="PTHR22835:SF588">
    <property type="entry name" value="ALPHA-L-FUCOSIDASE 3"/>
    <property type="match status" value="1"/>
</dbReference>
<evidence type="ECO:0000313" key="6">
    <source>
        <dbReference type="EMBL" id="KAK1270045.1"/>
    </source>
</evidence>
<accession>A0AAV9B081</accession>
<dbReference type="SUPFAM" id="SSF52266">
    <property type="entry name" value="SGNH hydrolase"/>
    <property type="match status" value="1"/>
</dbReference>
<evidence type="ECO:0000256" key="4">
    <source>
        <dbReference type="ARBA" id="ARBA00023180"/>
    </source>
</evidence>
<protein>
    <submittedName>
        <fullName evidence="6">GDSL esterase/lipase</fullName>
    </submittedName>
</protein>
<dbReference type="CDD" id="cd01837">
    <property type="entry name" value="SGNH_plant_lipase_like"/>
    <property type="match status" value="1"/>
</dbReference>
<reference evidence="6" key="1">
    <citation type="journal article" date="2023" name="Nat. Commun.">
        <title>Diploid and tetraploid genomes of Acorus and the evolution of monocots.</title>
        <authorList>
            <person name="Ma L."/>
            <person name="Liu K.W."/>
            <person name="Li Z."/>
            <person name="Hsiao Y.Y."/>
            <person name="Qi Y."/>
            <person name="Fu T."/>
            <person name="Tang G.D."/>
            <person name="Zhang D."/>
            <person name="Sun W.H."/>
            <person name="Liu D.K."/>
            <person name="Li Y."/>
            <person name="Chen G.Z."/>
            <person name="Liu X.D."/>
            <person name="Liao X.Y."/>
            <person name="Jiang Y.T."/>
            <person name="Yu X."/>
            <person name="Hao Y."/>
            <person name="Huang J."/>
            <person name="Zhao X.W."/>
            <person name="Ke S."/>
            <person name="Chen Y.Y."/>
            <person name="Wu W.L."/>
            <person name="Hsu J.L."/>
            <person name="Lin Y.F."/>
            <person name="Huang M.D."/>
            <person name="Li C.Y."/>
            <person name="Huang L."/>
            <person name="Wang Z.W."/>
            <person name="Zhao X."/>
            <person name="Zhong W.Y."/>
            <person name="Peng D.H."/>
            <person name="Ahmad S."/>
            <person name="Lan S."/>
            <person name="Zhang J.S."/>
            <person name="Tsai W.C."/>
            <person name="Van de Peer Y."/>
            <person name="Liu Z.J."/>
        </authorList>
    </citation>
    <scope>NUCLEOTIDE SEQUENCE</scope>
    <source>
        <strain evidence="6">SCP</strain>
    </source>
</reference>
<dbReference type="Pfam" id="PF00657">
    <property type="entry name" value="Lipase_GDSL"/>
    <property type="match status" value="1"/>
</dbReference>
<dbReference type="EMBL" id="JAUJYN010000005">
    <property type="protein sequence ID" value="KAK1270045.1"/>
    <property type="molecule type" value="Genomic_DNA"/>
</dbReference>
<dbReference type="Proteomes" id="UP001179952">
    <property type="component" value="Unassembled WGS sequence"/>
</dbReference>
<keyword evidence="2 5" id="KW-0732">Signal</keyword>
<comment type="similarity">
    <text evidence="1">Belongs to the 'GDSL' lipolytic enzyme family.</text>
</comment>
<keyword evidence="3" id="KW-0378">Hydrolase</keyword>
<dbReference type="InterPro" id="IPR035669">
    <property type="entry name" value="SGNH_plant_lipase-like"/>
</dbReference>
<dbReference type="GO" id="GO:0016788">
    <property type="term" value="F:hydrolase activity, acting on ester bonds"/>
    <property type="evidence" value="ECO:0007669"/>
    <property type="project" value="InterPro"/>
</dbReference>
<reference evidence="6" key="2">
    <citation type="submission" date="2023-06" db="EMBL/GenBank/DDBJ databases">
        <authorList>
            <person name="Ma L."/>
            <person name="Liu K.-W."/>
            <person name="Li Z."/>
            <person name="Hsiao Y.-Y."/>
            <person name="Qi Y."/>
            <person name="Fu T."/>
            <person name="Tang G."/>
            <person name="Zhang D."/>
            <person name="Sun W.-H."/>
            <person name="Liu D.-K."/>
            <person name="Li Y."/>
            <person name="Chen G.-Z."/>
            <person name="Liu X.-D."/>
            <person name="Liao X.-Y."/>
            <person name="Jiang Y.-T."/>
            <person name="Yu X."/>
            <person name="Hao Y."/>
            <person name="Huang J."/>
            <person name="Zhao X.-W."/>
            <person name="Ke S."/>
            <person name="Chen Y.-Y."/>
            <person name="Wu W.-L."/>
            <person name="Hsu J.-L."/>
            <person name="Lin Y.-F."/>
            <person name="Huang M.-D."/>
            <person name="Li C.-Y."/>
            <person name="Huang L."/>
            <person name="Wang Z.-W."/>
            <person name="Zhao X."/>
            <person name="Zhong W.-Y."/>
            <person name="Peng D.-H."/>
            <person name="Ahmad S."/>
            <person name="Lan S."/>
            <person name="Zhang J.-S."/>
            <person name="Tsai W.-C."/>
            <person name="Van De Peer Y."/>
            <person name="Liu Z.-J."/>
        </authorList>
    </citation>
    <scope>NUCLEOTIDE SEQUENCE</scope>
    <source>
        <strain evidence="6">SCP</strain>
        <tissue evidence="6">Leaves</tissue>
    </source>
</reference>
<proteinExistence type="inferred from homology"/>
<evidence type="ECO:0000256" key="3">
    <source>
        <dbReference type="ARBA" id="ARBA00022801"/>
    </source>
</evidence>
<evidence type="ECO:0000256" key="1">
    <source>
        <dbReference type="ARBA" id="ARBA00008668"/>
    </source>
</evidence>
<dbReference type="InterPro" id="IPR036514">
    <property type="entry name" value="SGNH_hydro_sf"/>
</dbReference>
<comment type="caution">
    <text evidence="6">The sequence shown here is derived from an EMBL/GenBank/DDBJ whole genome shotgun (WGS) entry which is preliminary data.</text>
</comment>
<feature type="chain" id="PRO_5043866232" evidence="5">
    <location>
        <begin position="19"/>
        <end position="362"/>
    </location>
</feature>
<dbReference type="Gene3D" id="3.40.50.1110">
    <property type="entry name" value="SGNH hydrolase"/>
    <property type="match status" value="1"/>
</dbReference>
<sequence length="362" mass="40203">MVPNTLSLLFLLASLASACEFPAIINFGDSNSDTGGYAAAFGALPPPYGETYFGSPVGRYSDGRLIIDFIAERLKLPYLSAYLNSMGTNFSCGVNFASSGSSVLPPTMINFNPISLNIQFLQFLEFKSKSTLISKQGGFFKDLMPKQDYFSRALYTIDIGQNDIAHAYVLNMTQVEIKLFIPSILDRLSMTIKDIYGEGGRFFWIHNTAPLGCLPYLLDRIPPTQDQMDKTGCSNPVNEVAQYFNSRLNETVVQLRRDLPSATFTYVDIYSVKYKLISQATQYGFEHPLQACCGRGGGKYNYDRFGRCFENVKGLRSCSDPSARISFDGIHFTDAANRWIFERISGGAFSDPSTSLINACQQ</sequence>
<evidence type="ECO:0000256" key="2">
    <source>
        <dbReference type="ARBA" id="ARBA00022729"/>
    </source>
</evidence>
<evidence type="ECO:0000256" key="5">
    <source>
        <dbReference type="SAM" id="SignalP"/>
    </source>
</evidence>
<dbReference type="PANTHER" id="PTHR22835">
    <property type="entry name" value="ZINC FINGER FYVE DOMAIN CONTAINING PROTEIN"/>
    <property type="match status" value="1"/>
</dbReference>
<dbReference type="InterPro" id="IPR001087">
    <property type="entry name" value="GDSL"/>
</dbReference>
<evidence type="ECO:0000313" key="7">
    <source>
        <dbReference type="Proteomes" id="UP001179952"/>
    </source>
</evidence>
<feature type="signal peptide" evidence="5">
    <location>
        <begin position="1"/>
        <end position="18"/>
    </location>
</feature>
<name>A0AAV9B081_ACOGR</name>
<organism evidence="6 7">
    <name type="scientific">Acorus gramineus</name>
    <name type="common">Dwarf sweet flag</name>
    <dbReference type="NCBI Taxonomy" id="55184"/>
    <lineage>
        <taxon>Eukaryota</taxon>
        <taxon>Viridiplantae</taxon>
        <taxon>Streptophyta</taxon>
        <taxon>Embryophyta</taxon>
        <taxon>Tracheophyta</taxon>
        <taxon>Spermatophyta</taxon>
        <taxon>Magnoliopsida</taxon>
        <taxon>Liliopsida</taxon>
        <taxon>Acoraceae</taxon>
        <taxon>Acorus</taxon>
    </lineage>
</organism>